<dbReference type="AlphaFoldDB" id="A0A5C6UM34"/>
<accession>A0A5C6UM34</accession>
<reference evidence="2 3" key="1">
    <citation type="submission" date="2019-08" db="EMBL/GenBank/DDBJ databases">
        <title>Sphingorhabdus soil sp. nov., isolated from arctic soil.</title>
        <authorList>
            <person name="Liu Y."/>
        </authorList>
    </citation>
    <scope>NUCLEOTIDE SEQUENCE [LARGE SCALE GENOMIC DNA]</scope>
    <source>
        <strain evidence="2 3">D-2Q-5-6</strain>
    </source>
</reference>
<dbReference type="OrthoDB" id="9963008at2"/>
<gene>
    <name evidence="2" type="ORF">FSZ31_04305</name>
</gene>
<proteinExistence type="predicted"/>
<name>A0A5C6UM34_9SPHN</name>
<evidence type="ECO:0000313" key="2">
    <source>
        <dbReference type="EMBL" id="TXC73949.1"/>
    </source>
</evidence>
<organism evidence="2 3">
    <name type="scientific">Flavisphingopyxis soli</name>
    <dbReference type="NCBI Taxonomy" id="2601267"/>
    <lineage>
        <taxon>Bacteria</taxon>
        <taxon>Pseudomonadati</taxon>
        <taxon>Pseudomonadota</taxon>
        <taxon>Alphaproteobacteria</taxon>
        <taxon>Sphingomonadales</taxon>
        <taxon>Sphingopyxidaceae</taxon>
        <taxon>Flavisphingopyxis</taxon>
    </lineage>
</organism>
<sequence length="262" mass="28968">MRREISIDNAIGFYFETNEAVPARLVARFLIEVDRLARLRSHFGRNTVVEIAEIRSGSVWADVLINGAALAAIIKFGVDISDRLTWNRPNPLSDSVSIMAENYSVVRVDIVTRTGTISVDRGDFLPRRNRSDKNSRRKILKREPDVGRGQTGKAILNNDAYGPEFRNVRLVILRGFDPQLARAPQDTTLMGTAHVVGSEIVFTAVSGERYNLYRGVGEWQQVPVDVPVVIRGSVVTPESGDAVLIVDDSFIASRVNSPPPGQ</sequence>
<dbReference type="RefSeq" id="WP_147121786.1">
    <property type="nucleotide sequence ID" value="NZ_VOPY01000001.1"/>
</dbReference>
<evidence type="ECO:0000313" key="3">
    <source>
        <dbReference type="Proteomes" id="UP000321129"/>
    </source>
</evidence>
<comment type="caution">
    <text evidence="2">The sequence shown here is derived from an EMBL/GenBank/DDBJ whole genome shotgun (WGS) entry which is preliminary data.</text>
</comment>
<keyword evidence="3" id="KW-1185">Reference proteome</keyword>
<protein>
    <submittedName>
        <fullName evidence="2">Uncharacterized protein</fullName>
    </submittedName>
</protein>
<evidence type="ECO:0000256" key="1">
    <source>
        <dbReference type="SAM" id="MobiDB-lite"/>
    </source>
</evidence>
<dbReference type="EMBL" id="VOPY01000001">
    <property type="protein sequence ID" value="TXC73949.1"/>
    <property type="molecule type" value="Genomic_DNA"/>
</dbReference>
<dbReference type="Proteomes" id="UP000321129">
    <property type="component" value="Unassembled WGS sequence"/>
</dbReference>
<feature type="region of interest" description="Disordered" evidence="1">
    <location>
        <begin position="126"/>
        <end position="152"/>
    </location>
</feature>